<dbReference type="InterPro" id="IPR013572">
    <property type="entry name" value="Tscrpt_reg_MAATS_C"/>
</dbReference>
<dbReference type="PRINTS" id="PR00455">
    <property type="entry name" value="HTHTETR"/>
</dbReference>
<accession>A0ABU1NB96</accession>
<dbReference type="PANTHER" id="PTHR47506">
    <property type="entry name" value="TRANSCRIPTIONAL REGULATORY PROTEIN"/>
    <property type="match status" value="1"/>
</dbReference>
<organism evidence="7 8">
    <name type="scientific">Variovorax soli</name>
    <dbReference type="NCBI Taxonomy" id="376815"/>
    <lineage>
        <taxon>Bacteria</taxon>
        <taxon>Pseudomonadati</taxon>
        <taxon>Pseudomonadota</taxon>
        <taxon>Betaproteobacteria</taxon>
        <taxon>Burkholderiales</taxon>
        <taxon>Comamonadaceae</taxon>
        <taxon>Variovorax</taxon>
    </lineage>
</organism>
<dbReference type="InterPro" id="IPR001647">
    <property type="entry name" value="HTH_TetR"/>
</dbReference>
<evidence type="ECO:0000256" key="5">
    <source>
        <dbReference type="PROSITE-ProRule" id="PRU00335"/>
    </source>
</evidence>
<keyword evidence="1" id="KW-0678">Repressor</keyword>
<dbReference type="Gene3D" id="1.10.357.10">
    <property type="entry name" value="Tetracycline Repressor, domain 2"/>
    <property type="match status" value="1"/>
</dbReference>
<feature type="domain" description="HTH tetR-type" evidence="6">
    <location>
        <begin position="10"/>
        <end position="70"/>
    </location>
</feature>
<gene>
    <name evidence="7" type="ORF">J2739_001497</name>
</gene>
<evidence type="ECO:0000313" key="7">
    <source>
        <dbReference type="EMBL" id="MDR6535727.1"/>
    </source>
</evidence>
<dbReference type="InterPro" id="IPR023772">
    <property type="entry name" value="DNA-bd_HTH_TetR-type_CS"/>
</dbReference>
<dbReference type="PROSITE" id="PS01081">
    <property type="entry name" value="HTH_TETR_1"/>
    <property type="match status" value="1"/>
</dbReference>
<evidence type="ECO:0000256" key="1">
    <source>
        <dbReference type="ARBA" id="ARBA00022491"/>
    </source>
</evidence>
<evidence type="ECO:0000259" key="6">
    <source>
        <dbReference type="PROSITE" id="PS50977"/>
    </source>
</evidence>
<feature type="DNA-binding region" description="H-T-H motif" evidence="5">
    <location>
        <begin position="33"/>
        <end position="52"/>
    </location>
</feature>
<evidence type="ECO:0000256" key="4">
    <source>
        <dbReference type="ARBA" id="ARBA00023163"/>
    </source>
</evidence>
<dbReference type="InterPro" id="IPR009057">
    <property type="entry name" value="Homeodomain-like_sf"/>
</dbReference>
<dbReference type="SUPFAM" id="SSF48498">
    <property type="entry name" value="Tetracyclin repressor-like, C-terminal domain"/>
    <property type="match status" value="1"/>
</dbReference>
<evidence type="ECO:0000256" key="2">
    <source>
        <dbReference type="ARBA" id="ARBA00023015"/>
    </source>
</evidence>
<keyword evidence="2" id="KW-0805">Transcription regulation</keyword>
<keyword evidence="8" id="KW-1185">Reference proteome</keyword>
<dbReference type="SUPFAM" id="SSF46689">
    <property type="entry name" value="Homeodomain-like"/>
    <property type="match status" value="1"/>
</dbReference>
<dbReference type="InterPro" id="IPR036271">
    <property type="entry name" value="Tet_transcr_reg_TetR-rel_C_sf"/>
</dbReference>
<dbReference type="Proteomes" id="UP001184230">
    <property type="component" value="Unassembled WGS sequence"/>
</dbReference>
<dbReference type="EMBL" id="JAVDRF010000003">
    <property type="protein sequence ID" value="MDR6535727.1"/>
    <property type="molecule type" value="Genomic_DNA"/>
</dbReference>
<evidence type="ECO:0000256" key="3">
    <source>
        <dbReference type="ARBA" id="ARBA00023125"/>
    </source>
</evidence>
<keyword evidence="4" id="KW-0804">Transcription</keyword>
<sequence>MVRRTKEEALATRHRLLDAAEVLFQSQGVSRTSLQQIAQEAGATRGAIYWHFKDKPDLFNAMMERVTLPLESATREASVENEDPLAAIEQVMVQALSLMTTDIQVRRVFEVATLKVEYTDEMAPVLQRHRSARNECVTDFVHALQHAASRAGIELPIPAKTAAYGLHAVISGLIQDWLLEPGAFDLVPAGRHLFNVYLAGLGFERRSAAAAGNCKQAA</sequence>
<evidence type="ECO:0000313" key="8">
    <source>
        <dbReference type="Proteomes" id="UP001184230"/>
    </source>
</evidence>
<dbReference type="PROSITE" id="PS50977">
    <property type="entry name" value="HTH_TETR_2"/>
    <property type="match status" value="1"/>
</dbReference>
<dbReference type="PANTHER" id="PTHR47506:SF1">
    <property type="entry name" value="HTH-TYPE TRANSCRIPTIONAL REGULATOR YJDC"/>
    <property type="match status" value="1"/>
</dbReference>
<proteinExistence type="predicted"/>
<dbReference type="Pfam" id="PF00440">
    <property type="entry name" value="TetR_N"/>
    <property type="match status" value="1"/>
</dbReference>
<reference evidence="7 8" key="1">
    <citation type="submission" date="2023-07" db="EMBL/GenBank/DDBJ databases">
        <title>Sorghum-associated microbial communities from plants grown in Nebraska, USA.</title>
        <authorList>
            <person name="Schachtman D."/>
        </authorList>
    </citation>
    <scope>NUCLEOTIDE SEQUENCE [LARGE SCALE GENOMIC DNA]</scope>
    <source>
        <strain evidence="7 8">DS1781</strain>
    </source>
</reference>
<keyword evidence="3 5" id="KW-0238">DNA-binding</keyword>
<dbReference type="Pfam" id="PF08361">
    <property type="entry name" value="TetR_C_2"/>
    <property type="match status" value="1"/>
</dbReference>
<protein>
    <submittedName>
        <fullName evidence="7">TetR/AcrR family acrAB operon transcriptional repressor</fullName>
    </submittedName>
</protein>
<dbReference type="RefSeq" id="WP_309900101.1">
    <property type="nucleotide sequence ID" value="NZ_JAVDRF010000003.1"/>
</dbReference>
<name>A0ABU1NB96_9BURK</name>
<comment type="caution">
    <text evidence="7">The sequence shown here is derived from an EMBL/GenBank/DDBJ whole genome shotgun (WGS) entry which is preliminary data.</text>
</comment>